<sequence length="408" mass="46400">MKFKYLTTSALILSLLFSSCGNNNGQLEQLDLAEANWFNIEQAAKGTTVQMMMWQGDPLINKYMEDYVKPKLQEQYNITLDISSGQGKDIVGLALAEKETGKKTSEIDVIWINGETFYQLRQLDALNGPFTERLPSNQFVNWQSPFIARDFQQPVKGMEAPWGNVQLAFIYHTAKVPQPPASFSALETYIQNNPGTFTIPNEFTGMTLLKSWLIALAGKEELAGKFDAAKYTKYSQQLWQKLNRLKPYFWKQGQTFPASLAQLHQLYANGEVNFTFSNNDAEVDNKILQGVFPPESRAYVPEPGTIQNTHYLGIMKQAGNLPGALVVINFLQSPEAQYQKASPEVWGDGTILNVSKLPGEWRQKFKNIPARRQAPDRTKIQDRAFEELAPEYMIRLYDDFRTEVIEHN</sequence>
<dbReference type="KEGG" id="aswu:HUW51_22030"/>
<dbReference type="Gene3D" id="3.40.190.10">
    <property type="entry name" value="Periplasmic binding protein-like II"/>
    <property type="match status" value="2"/>
</dbReference>
<reference evidence="2 3" key="1">
    <citation type="journal article" date="2018" name="Int. J. Syst. Evol. Microbiol.">
        <title>Adhaeribacter swui sp. nov., isolated from wet mud.</title>
        <authorList>
            <person name="Kim D.U."/>
            <person name="Kim K.W."/>
            <person name="Kang M.S."/>
            <person name="Kim J.Y."/>
            <person name="Jang J.H."/>
            <person name="Kim M.K."/>
        </authorList>
    </citation>
    <scope>NUCLEOTIDE SEQUENCE [LARGE SCALE GENOMIC DNA]</scope>
    <source>
        <strain evidence="2 3">KCTC 52873</strain>
    </source>
</reference>
<evidence type="ECO:0000256" key="1">
    <source>
        <dbReference type="SAM" id="SignalP"/>
    </source>
</evidence>
<keyword evidence="1" id="KW-0732">Signal</keyword>
<evidence type="ECO:0000313" key="3">
    <source>
        <dbReference type="Proteomes" id="UP000515237"/>
    </source>
</evidence>
<gene>
    <name evidence="2" type="ORF">HUW51_22030</name>
</gene>
<organism evidence="2 3">
    <name type="scientific">Adhaeribacter swui</name>
    <dbReference type="NCBI Taxonomy" id="2086471"/>
    <lineage>
        <taxon>Bacteria</taxon>
        <taxon>Pseudomonadati</taxon>
        <taxon>Bacteroidota</taxon>
        <taxon>Cytophagia</taxon>
        <taxon>Cytophagales</taxon>
        <taxon>Hymenobacteraceae</taxon>
        <taxon>Adhaeribacter</taxon>
    </lineage>
</organism>
<name>A0A7G7GDN0_9BACT</name>
<dbReference type="PANTHER" id="PTHR42779:SF1">
    <property type="entry name" value="PROTEIN YNJB"/>
    <property type="match status" value="1"/>
</dbReference>
<proteinExistence type="predicted"/>
<accession>A0A7G7GDN0</accession>
<dbReference type="Proteomes" id="UP000515237">
    <property type="component" value="Chromosome"/>
</dbReference>
<dbReference type="InterPro" id="IPR027020">
    <property type="entry name" value="YnjB"/>
</dbReference>
<feature type="signal peptide" evidence="1">
    <location>
        <begin position="1"/>
        <end position="25"/>
    </location>
</feature>
<protein>
    <submittedName>
        <fullName evidence="2">ABC transporter substrate-binding protein</fullName>
    </submittedName>
</protein>
<dbReference type="NCBIfam" id="NF008633">
    <property type="entry name" value="PRK11622.1"/>
    <property type="match status" value="1"/>
</dbReference>
<dbReference type="SUPFAM" id="SSF53850">
    <property type="entry name" value="Periplasmic binding protein-like II"/>
    <property type="match status" value="1"/>
</dbReference>
<dbReference type="PIRSF" id="PIRSF029172">
    <property type="entry name" value="UCP029172_ABC_sbc_YnjB"/>
    <property type="match status" value="1"/>
</dbReference>
<dbReference type="AlphaFoldDB" id="A0A7G7GDN0"/>
<dbReference type="PROSITE" id="PS51257">
    <property type="entry name" value="PROKAR_LIPOPROTEIN"/>
    <property type="match status" value="1"/>
</dbReference>
<dbReference type="EMBL" id="CP055156">
    <property type="protein sequence ID" value="QNF35264.1"/>
    <property type="molecule type" value="Genomic_DNA"/>
</dbReference>
<dbReference type="RefSeq" id="WP_185271755.1">
    <property type="nucleotide sequence ID" value="NZ_CP055156.1"/>
</dbReference>
<keyword evidence="3" id="KW-1185">Reference proteome</keyword>
<feature type="chain" id="PRO_5028868771" evidence="1">
    <location>
        <begin position="26"/>
        <end position="408"/>
    </location>
</feature>
<dbReference type="PANTHER" id="PTHR42779">
    <property type="entry name" value="PROTEIN YNJB"/>
    <property type="match status" value="1"/>
</dbReference>
<evidence type="ECO:0000313" key="2">
    <source>
        <dbReference type="EMBL" id="QNF35264.1"/>
    </source>
</evidence>